<accession>A0ABX5D616</accession>
<feature type="region of interest" description="Disordered" evidence="1">
    <location>
        <begin position="1197"/>
        <end position="1304"/>
    </location>
</feature>
<name>A0ABX5D616_9VIBR</name>
<dbReference type="Pfam" id="PF07916">
    <property type="entry name" value="TraG_N"/>
    <property type="match status" value="1"/>
</dbReference>
<evidence type="ECO:0000313" key="5">
    <source>
        <dbReference type="Proteomes" id="UP000238163"/>
    </source>
</evidence>
<evidence type="ECO:0000256" key="1">
    <source>
        <dbReference type="SAM" id="MobiDB-lite"/>
    </source>
</evidence>
<feature type="compositionally biased region" description="Polar residues" evidence="1">
    <location>
        <begin position="1294"/>
        <end position="1304"/>
    </location>
</feature>
<protein>
    <recommendedName>
        <fullName evidence="3">TraG N-terminal Proteobacteria domain-containing protein</fullName>
    </recommendedName>
</protein>
<proteinExistence type="predicted"/>
<keyword evidence="2" id="KW-1133">Transmembrane helix</keyword>
<keyword evidence="5" id="KW-1185">Reference proteome</keyword>
<feature type="compositionally biased region" description="Polar residues" evidence="1">
    <location>
        <begin position="1227"/>
        <end position="1240"/>
    </location>
</feature>
<dbReference type="RefSeq" id="WP_106008856.1">
    <property type="nucleotide sequence ID" value="NZ_NWTN01000026.1"/>
</dbReference>
<keyword evidence="2" id="KW-0472">Membrane</keyword>
<feature type="transmembrane region" description="Helical" evidence="2">
    <location>
        <begin position="361"/>
        <end position="382"/>
    </location>
</feature>
<feature type="compositionally biased region" description="Polar residues" evidence="1">
    <location>
        <begin position="1044"/>
        <end position="1068"/>
    </location>
</feature>
<keyword evidence="2" id="KW-0812">Transmembrane</keyword>
<dbReference type="EMBL" id="NWTN01000026">
    <property type="protein sequence ID" value="PRQ65114.1"/>
    <property type="molecule type" value="Genomic_DNA"/>
</dbReference>
<feature type="compositionally biased region" description="Basic and acidic residues" evidence="1">
    <location>
        <begin position="1243"/>
        <end position="1260"/>
    </location>
</feature>
<feature type="region of interest" description="Disordered" evidence="1">
    <location>
        <begin position="1154"/>
        <end position="1181"/>
    </location>
</feature>
<feature type="transmembrane region" description="Helical" evidence="2">
    <location>
        <begin position="32"/>
        <end position="51"/>
    </location>
</feature>
<dbReference type="Proteomes" id="UP000238163">
    <property type="component" value="Unassembled WGS sequence"/>
</dbReference>
<feature type="transmembrane region" description="Helical" evidence="2">
    <location>
        <begin position="326"/>
        <end position="349"/>
    </location>
</feature>
<evidence type="ECO:0000256" key="2">
    <source>
        <dbReference type="SAM" id="Phobius"/>
    </source>
</evidence>
<feature type="compositionally biased region" description="Polar residues" evidence="1">
    <location>
        <begin position="542"/>
        <end position="557"/>
    </location>
</feature>
<feature type="compositionally biased region" description="Polar residues" evidence="1">
    <location>
        <begin position="879"/>
        <end position="890"/>
    </location>
</feature>
<feature type="compositionally biased region" description="Polar residues" evidence="1">
    <location>
        <begin position="945"/>
        <end position="959"/>
    </location>
</feature>
<evidence type="ECO:0000259" key="3">
    <source>
        <dbReference type="Pfam" id="PF07916"/>
    </source>
</evidence>
<feature type="compositionally biased region" description="Polar residues" evidence="1">
    <location>
        <begin position="898"/>
        <end position="923"/>
    </location>
</feature>
<dbReference type="InterPro" id="IPR012931">
    <property type="entry name" value="TraG_N_Proteobacteria"/>
</dbReference>
<feature type="compositionally biased region" description="Polar residues" evidence="1">
    <location>
        <begin position="1102"/>
        <end position="1140"/>
    </location>
</feature>
<reference evidence="4 5" key="2">
    <citation type="submission" date="2018-03" db="EMBL/GenBank/DDBJ databases">
        <title>Genetic Diversity and Phenotypic Plasticity of AHL Mediated Quorum Sensing in Environmental Strains of Vibrio mediterranei.</title>
        <authorList>
            <person name="Lantoine F."/>
            <person name="Vouve F."/>
        </authorList>
    </citation>
    <scope>NUCLEOTIDE SEQUENCE [LARGE SCALE GENOMIC DNA]</scope>
    <source>
        <strain evidence="4 5">17LN0615E</strain>
    </source>
</reference>
<gene>
    <name evidence="4" type="ORF">COR51_23625</name>
</gene>
<organism evidence="4 5">
    <name type="scientific">Vibrio mediterranei</name>
    <dbReference type="NCBI Taxonomy" id="689"/>
    <lineage>
        <taxon>Bacteria</taxon>
        <taxon>Pseudomonadati</taxon>
        <taxon>Pseudomonadota</taxon>
        <taxon>Gammaproteobacteria</taxon>
        <taxon>Vibrionales</taxon>
        <taxon>Vibrionaceae</taxon>
        <taxon>Vibrio</taxon>
    </lineage>
</organism>
<reference evidence="4 5" key="1">
    <citation type="submission" date="2017-09" db="EMBL/GenBank/DDBJ databases">
        <authorList>
            <person name="Girard L."/>
            <person name="Lami R."/>
            <person name="Suzuki M."/>
            <person name="Baudart J."/>
        </authorList>
    </citation>
    <scope>NUCLEOTIDE SEQUENCE [LARGE SCALE GENOMIC DNA]</scope>
    <source>
        <strain evidence="4 5">17LN0615E</strain>
    </source>
</reference>
<feature type="compositionally biased region" description="Polar residues" evidence="1">
    <location>
        <begin position="1197"/>
        <end position="1214"/>
    </location>
</feature>
<evidence type="ECO:0000313" key="4">
    <source>
        <dbReference type="EMBL" id="PRQ65114.1"/>
    </source>
</evidence>
<sequence>MDFNIYIIGGGAKMVDFLNSVAMFANVADHKITISLGMAYGIMYMMGAIAFQKIKFQDMLKYLLGVFIFVGVLVQTKVDTYVYDPINPEITGRKVSNVPLGLAFLTSVSSNLDYALTRGAETVFSAPDDLKYSHSGMMIGQDMMLKASRATITDIEFRENLSNFAQQCVLYDIRFGHYKFEDVVTADNMWAFFKQNANTKSRAFRYDGKWETCHDGAIKLDNEWNTSLNQYVWDFAKGMFPDRSEAQARATLVALMPVAYNTIIGVSESAADILKQNMMINLFYSSVESYNMNADNNAAAQAYLQARADTQTINSNLVLGQQSGKWLIYTKTTLLLILVGVFICMAPFATLPGGWSKFLKAYAGLFFMIVLWGPIFAMLNYIQVSDSISETSAIATGLNALSQNGIMIINARLASQAASFFGYVPYISMVLTGIGTGLAHMMQSSLSASGQAGAQVANELTTGNISLANTQQGVHGFNNMSGNKFDTSGSYKNDGIFTRTADNGNQITSLGNGRDVINTSGGYSKLDSAGLFSKDSVSQSLSKQGQQLEQSGTTKAQEWSERKASTISGAVNNSMNRFNNSSNGENWRFGKDSRESESARRINNLAQRFADTFKTDDATATSIIGSMWAQGKMGGSMGSFGGEVGARLEANKRRTWSEAELQSWANENMTSKEFNQSMETLVNAAKDQHITESNGTGLDNRTTYGEASELQQQRLDSARADIQRGRSYQVAAQQMANSSMDLSQNYQQAFVDWLKSDSGKGMSISEINNLAASENMTEMRTLAKNFMDTNSESIFNEWKEKYQQTDPEYKSALSIDSNSVNAFYKGQEIEQVNSDPGITNAYHKTQSANTLEPTDGESVKNKVEKAIDGQREAIETESTKIATPSVNPKPQHSDTPKNQESSASPKFYSGTSYPISPTATNNQGGYGYNSLGSNPLMTSGEPDIPTTSPQTKVSSSNKEYSMHDELYGKDSLNYNDKVAPSSNQAPTNFTSLVDFAKTNPLLVPENHQEPATEFSLLVKPEPKSDTLITTTQSASPIEAKHPEPTQSDNYSPQERIKQLTSVDTTMSESNKENNQDNVSPAPVSNETTSTSSTTPAATNSPQDTEAPSEQNNSVSNRPGTTGKAENSQDTKNTNSNSNGIPTDALAASTILGATSGSDAISPPNTDRASNLAATSSPISTTELRDQIRTEMEQLSPLVNSTSTTPNDTQNTVTENKTEVRVEESNTIERSTSLSQESVSNDLARLESSQRDSDSRLREMQALKNNAGGEFDVFKPLEEKAPPPQPVESNENELIKNTNTNSLKQ</sequence>
<feature type="domain" description="TraG N-terminal Proteobacteria" evidence="3">
    <location>
        <begin position="5"/>
        <end position="453"/>
    </location>
</feature>
<feature type="region of interest" description="Disordered" evidence="1">
    <location>
        <begin position="1032"/>
        <end position="1142"/>
    </location>
</feature>
<feature type="region of interest" description="Disordered" evidence="1">
    <location>
        <begin position="870"/>
        <end position="960"/>
    </location>
</feature>
<comment type="caution">
    <text evidence="4">The sequence shown here is derived from an EMBL/GenBank/DDBJ whole genome shotgun (WGS) entry which is preliminary data.</text>
</comment>
<feature type="region of interest" description="Disordered" evidence="1">
    <location>
        <begin position="542"/>
        <end position="561"/>
    </location>
</feature>
<feature type="compositionally biased region" description="Low complexity" evidence="1">
    <location>
        <begin position="1084"/>
        <end position="1101"/>
    </location>
</feature>
<feature type="compositionally biased region" description="Basic and acidic residues" evidence="1">
    <location>
        <begin position="1271"/>
        <end position="1280"/>
    </location>
</feature>